<dbReference type="Gene3D" id="3.10.28.10">
    <property type="entry name" value="Homing endonucleases"/>
    <property type="match status" value="1"/>
</dbReference>
<dbReference type="EMBL" id="RKRE01000001">
    <property type="protein sequence ID" value="RPF49449.1"/>
    <property type="molecule type" value="Genomic_DNA"/>
</dbReference>
<dbReference type="EC" id="5.6.2.3" evidence="8"/>
<dbReference type="GO" id="GO:0016887">
    <property type="term" value="F:ATP hydrolysis activity"/>
    <property type="evidence" value="ECO:0007669"/>
    <property type="project" value="RHEA"/>
</dbReference>
<evidence type="ECO:0000256" key="7">
    <source>
        <dbReference type="ARBA" id="ARBA00023000"/>
    </source>
</evidence>
<dbReference type="InterPro" id="IPR055446">
    <property type="entry name" value="RecD2_N_OB"/>
</dbReference>
<dbReference type="Pfam" id="PF14528">
    <property type="entry name" value="LAGLIDADG_3"/>
    <property type="match status" value="1"/>
</dbReference>
<dbReference type="SMART" id="SM00306">
    <property type="entry name" value="HintN"/>
    <property type="match status" value="1"/>
</dbReference>
<dbReference type="CDD" id="cd00081">
    <property type="entry name" value="Hint"/>
    <property type="match status" value="1"/>
</dbReference>
<keyword evidence="11" id="KW-1185">Reference proteome</keyword>
<dbReference type="GO" id="GO:0003677">
    <property type="term" value="F:DNA binding"/>
    <property type="evidence" value="ECO:0007669"/>
    <property type="project" value="UniProtKB-UniRule"/>
</dbReference>
<keyword evidence="6" id="KW-0404">Intron homing</keyword>
<dbReference type="SUPFAM" id="SSF52540">
    <property type="entry name" value="P-loop containing nucleoside triphosphate hydrolases"/>
    <property type="match status" value="3"/>
</dbReference>
<evidence type="ECO:0000256" key="6">
    <source>
        <dbReference type="ARBA" id="ARBA00022886"/>
    </source>
</evidence>
<name>A0A3N5AWQ7_9THEO</name>
<dbReference type="SMART" id="SM00382">
    <property type="entry name" value="AAA"/>
    <property type="match status" value="1"/>
</dbReference>
<evidence type="ECO:0000256" key="2">
    <source>
        <dbReference type="ARBA" id="ARBA00022741"/>
    </source>
</evidence>
<dbReference type="Pfam" id="PF23139">
    <property type="entry name" value="OB_YrrC"/>
    <property type="match status" value="1"/>
</dbReference>
<dbReference type="GO" id="GO:0043139">
    <property type="term" value="F:5'-3' DNA helicase activity"/>
    <property type="evidence" value="ECO:0007669"/>
    <property type="project" value="UniProtKB-UniRule"/>
</dbReference>
<keyword evidence="1" id="KW-0540">Nuclease</keyword>
<comment type="caution">
    <text evidence="10">The sequence shown here is derived from an EMBL/GenBank/DDBJ whole genome shotgun (WGS) entry which is preliminary data.</text>
</comment>
<dbReference type="OrthoDB" id="9803432at2"/>
<evidence type="ECO:0000256" key="3">
    <source>
        <dbReference type="ARBA" id="ARBA00022759"/>
    </source>
</evidence>
<evidence type="ECO:0000313" key="11">
    <source>
        <dbReference type="Proteomes" id="UP000282654"/>
    </source>
</evidence>
<dbReference type="InterPro" id="IPR027434">
    <property type="entry name" value="Homing_endonucl"/>
</dbReference>
<comment type="catalytic activity">
    <reaction evidence="8">
        <text>ATP + H2O = ADP + phosphate + H(+)</text>
        <dbReference type="Rhea" id="RHEA:13065"/>
        <dbReference type="ChEBI" id="CHEBI:15377"/>
        <dbReference type="ChEBI" id="CHEBI:15378"/>
        <dbReference type="ChEBI" id="CHEBI:30616"/>
        <dbReference type="ChEBI" id="CHEBI:43474"/>
        <dbReference type="ChEBI" id="CHEBI:456216"/>
        <dbReference type="EC" id="5.6.2.3"/>
    </reaction>
</comment>
<dbReference type="InterPro" id="IPR036844">
    <property type="entry name" value="Hint_dom_sf"/>
</dbReference>
<comment type="similarity">
    <text evidence="8">Belongs to the RecD family. RecD2 subfamily.</text>
</comment>
<dbReference type="GO" id="GO:0006314">
    <property type="term" value="P:intron homing"/>
    <property type="evidence" value="ECO:0007669"/>
    <property type="project" value="UniProtKB-KW"/>
</dbReference>
<dbReference type="HAMAP" id="MF_01488">
    <property type="entry name" value="RecD2"/>
    <property type="match status" value="1"/>
</dbReference>
<keyword evidence="3" id="KW-0255">Endonuclease</keyword>
<dbReference type="PROSITE" id="PS50817">
    <property type="entry name" value="INTEIN_N_TER"/>
    <property type="match status" value="1"/>
</dbReference>
<keyword evidence="8" id="KW-0413">Isomerase</keyword>
<dbReference type="Gene3D" id="3.40.50.300">
    <property type="entry name" value="P-loop containing nucleotide triphosphate hydrolases"/>
    <property type="match status" value="3"/>
</dbReference>
<dbReference type="Pfam" id="PF13604">
    <property type="entry name" value="AAA_30"/>
    <property type="match status" value="1"/>
</dbReference>
<keyword evidence="4" id="KW-0068">Autocatalytic cleavage</keyword>
<dbReference type="AlphaFoldDB" id="A0A3N5AWQ7"/>
<keyword evidence="8" id="KW-0238">DNA-binding</keyword>
<dbReference type="InterPro" id="IPR003586">
    <property type="entry name" value="Hint_dom_C"/>
</dbReference>
<feature type="domain" description="DOD-type homing endonuclease" evidence="9">
    <location>
        <begin position="784"/>
        <end position="916"/>
    </location>
</feature>
<dbReference type="GO" id="GO:0016539">
    <property type="term" value="P:intein-mediated protein splicing"/>
    <property type="evidence" value="ECO:0007669"/>
    <property type="project" value="InterPro"/>
</dbReference>
<dbReference type="InterPro" id="IPR004860">
    <property type="entry name" value="LAGLIDADG_dom"/>
</dbReference>
<dbReference type="InterPro" id="IPR027785">
    <property type="entry name" value="UvrD-like_helicase_C"/>
</dbReference>
<dbReference type="Gene3D" id="2.170.16.10">
    <property type="entry name" value="Hedgehog/Intein (Hint) domain"/>
    <property type="match status" value="2"/>
</dbReference>
<dbReference type="GO" id="GO:0004519">
    <property type="term" value="F:endonuclease activity"/>
    <property type="evidence" value="ECO:0007669"/>
    <property type="project" value="UniProtKB-KW"/>
</dbReference>
<dbReference type="PANTHER" id="PTHR43788:SF6">
    <property type="entry name" value="DNA HELICASE B"/>
    <property type="match status" value="1"/>
</dbReference>
<dbReference type="InterPro" id="IPR004042">
    <property type="entry name" value="Intein_endonuc_central"/>
</dbReference>
<comment type="function">
    <text evidence="8">DNA-dependent ATPase and ATP-dependent 5'-3' DNA helicase. Has no activity on blunt DNA or DNA with 3'-overhangs, requires at least 10 bases of 5'-ssDNA for helicase activity.</text>
</comment>
<dbReference type="SUPFAM" id="SSF47781">
    <property type="entry name" value="RuvA domain 2-like"/>
    <property type="match status" value="1"/>
</dbReference>
<dbReference type="Pfam" id="PF14520">
    <property type="entry name" value="HHH_5"/>
    <property type="match status" value="1"/>
</dbReference>
<dbReference type="GO" id="GO:0009338">
    <property type="term" value="C:exodeoxyribonuclease V complex"/>
    <property type="evidence" value="ECO:0007669"/>
    <property type="project" value="TreeGrafter"/>
</dbReference>
<dbReference type="NCBIfam" id="TIGR01443">
    <property type="entry name" value="intein_Cterm"/>
    <property type="match status" value="1"/>
</dbReference>
<dbReference type="Gene3D" id="1.10.10.2220">
    <property type="match status" value="1"/>
</dbReference>
<evidence type="ECO:0000256" key="4">
    <source>
        <dbReference type="ARBA" id="ARBA00022813"/>
    </source>
</evidence>
<proteinExistence type="inferred from homology"/>
<dbReference type="PANTHER" id="PTHR43788">
    <property type="entry name" value="DNA2/NAM7 HELICASE FAMILY MEMBER"/>
    <property type="match status" value="1"/>
</dbReference>
<dbReference type="Proteomes" id="UP000282654">
    <property type="component" value="Unassembled WGS sequence"/>
</dbReference>
<dbReference type="PROSITE" id="PS50819">
    <property type="entry name" value="INTEIN_ENDONUCLEASE"/>
    <property type="match status" value="1"/>
</dbReference>
<dbReference type="InterPro" id="IPR006141">
    <property type="entry name" value="Intein_N"/>
</dbReference>
<organism evidence="10 11">
    <name type="scientific">Thermodesulfitimonas autotrophica</name>
    <dbReference type="NCBI Taxonomy" id="1894989"/>
    <lineage>
        <taxon>Bacteria</taxon>
        <taxon>Bacillati</taxon>
        <taxon>Bacillota</taxon>
        <taxon>Clostridia</taxon>
        <taxon>Thermoanaerobacterales</taxon>
        <taxon>Thermoanaerobacteraceae</taxon>
        <taxon>Thermodesulfitimonas</taxon>
    </lineage>
</organism>
<dbReference type="InterPro" id="IPR030934">
    <property type="entry name" value="Intein_C"/>
</dbReference>
<dbReference type="InterPro" id="IPR041451">
    <property type="entry name" value="RecD2_SH13"/>
</dbReference>
<dbReference type="GO" id="GO:0017116">
    <property type="term" value="F:single-stranded DNA helicase activity"/>
    <property type="evidence" value="ECO:0007669"/>
    <property type="project" value="TreeGrafter"/>
</dbReference>
<keyword evidence="2 8" id="KW-0547">Nucleotide-binding</keyword>
<dbReference type="CDD" id="cd17933">
    <property type="entry name" value="DEXSc_RecD-like"/>
    <property type="match status" value="1"/>
</dbReference>
<dbReference type="InterPro" id="IPR029493">
    <property type="entry name" value="RecD2-like_HHH"/>
</dbReference>
<dbReference type="PROSITE" id="PS50818">
    <property type="entry name" value="INTEIN_C_TER"/>
    <property type="match status" value="1"/>
</dbReference>
<dbReference type="Pfam" id="PF13538">
    <property type="entry name" value="UvrD_C_2"/>
    <property type="match status" value="1"/>
</dbReference>
<dbReference type="Gene3D" id="2.30.30.940">
    <property type="match status" value="1"/>
</dbReference>
<gene>
    <name evidence="8" type="primary">recD2</name>
    <name evidence="10" type="ORF">EDD75_0262</name>
</gene>
<evidence type="ECO:0000259" key="9">
    <source>
        <dbReference type="PROSITE" id="PS50819"/>
    </source>
</evidence>
<dbReference type="CDD" id="cd18809">
    <property type="entry name" value="SF1_C_RecD"/>
    <property type="match status" value="1"/>
</dbReference>
<evidence type="ECO:0000313" key="10">
    <source>
        <dbReference type="EMBL" id="RPF49449.1"/>
    </source>
</evidence>
<evidence type="ECO:0000256" key="8">
    <source>
        <dbReference type="HAMAP-Rule" id="MF_01488"/>
    </source>
</evidence>
<dbReference type="RefSeq" id="WP_123926901.1">
    <property type="nucleotide sequence ID" value="NZ_RKRE01000001.1"/>
</dbReference>
<protein>
    <recommendedName>
        <fullName evidence="8">ATP-dependent RecD2 DNA helicase</fullName>
        <ecNumber evidence="8">5.6.2.3</ecNumber>
    </recommendedName>
    <alternativeName>
        <fullName evidence="8">DNA 5'-3' helicase subunit RecD2</fullName>
    </alternativeName>
</protein>
<dbReference type="InterPro" id="IPR010994">
    <property type="entry name" value="RuvA_2-like"/>
</dbReference>
<dbReference type="Pfam" id="PF18335">
    <property type="entry name" value="SH3_13"/>
    <property type="match status" value="1"/>
</dbReference>
<dbReference type="PRINTS" id="PR00379">
    <property type="entry name" value="INTEIN"/>
</dbReference>
<reference evidence="10 11" key="1">
    <citation type="submission" date="2018-11" db="EMBL/GenBank/DDBJ databases">
        <title>Genomic Encyclopedia of Type Strains, Phase IV (KMG-IV): sequencing the most valuable type-strain genomes for metagenomic binning, comparative biology and taxonomic classification.</title>
        <authorList>
            <person name="Goeker M."/>
        </authorList>
    </citation>
    <scope>NUCLEOTIDE SEQUENCE [LARGE SCALE GENOMIC DNA]</scope>
    <source>
        <strain evidence="10 11">DSM 102936</strain>
    </source>
</reference>
<dbReference type="InterPro" id="IPR006142">
    <property type="entry name" value="INTEIN"/>
</dbReference>
<dbReference type="InterPro" id="IPR027417">
    <property type="entry name" value="P-loop_NTPase"/>
</dbReference>
<keyword evidence="8" id="KW-0378">Hydrolase</keyword>
<keyword evidence="8 10" id="KW-0347">Helicase</keyword>
<dbReference type="InterPro" id="IPR006345">
    <property type="entry name" value="RecD2"/>
</dbReference>
<dbReference type="InterPro" id="IPR003587">
    <property type="entry name" value="Hint_dom_N"/>
</dbReference>
<evidence type="ECO:0000256" key="5">
    <source>
        <dbReference type="ARBA" id="ARBA00022840"/>
    </source>
</evidence>
<dbReference type="SUPFAM" id="SSF51294">
    <property type="entry name" value="Hedgehog/intein (Hint) domain"/>
    <property type="match status" value="1"/>
</dbReference>
<keyword evidence="7" id="KW-0651">Protein splicing</keyword>
<accession>A0A3N5AWQ7</accession>
<feature type="binding site" evidence="8">
    <location>
        <begin position="347"/>
        <end position="351"/>
    </location>
    <ligand>
        <name>ATP</name>
        <dbReference type="ChEBI" id="CHEBI:30616"/>
    </ligand>
</feature>
<dbReference type="Gene3D" id="1.10.150.20">
    <property type="entry name" value="5' to 3' exonuclease, C-terminal subdomain"/>
    <property type="match status" value="1"/>
</dbReference>
<dbReference type="SUPFAM" id="SSF55608">
    <property type="entry name" value="Homing endonucleases"/>
    <property type="match status" value="1"/>
</dbReference>
<dbReference type="SMART" id="SM00305">
    <property type="entry name" value="HintC"/>
    <property type="match status" value="1"/>
</dbReference>
<dbReference type="Pfam" id="PF14490">
    <property type="entry name" value="HHH_RecD2"/>
    <property type="match status" value="1"/>
</dbReference>
<evidence type="ECO:0000256" key="1">
    <source>
        <dbReference type="ARBA" id="ARBA00022722"/>
    </source>
</evidence>
<sequence>MSRAAQAEATLTGIVRRFIYRSGDFGIFKLDDTIALGEVPGVSEGDKLTVRGKWETHPKFGRQFRVKSWEKPVPSTKEAAVEFLSSGLIKGVGPATAQTIVDTLGPDAVKKILDGGPGLLKTVKGIGEKKAPEIARQVRETYQVSLAVSELVGMGLSCRVALKAYKEFGRRAAEFVRQNPYCLTKLDLIGFHRADAIARNLGIAPSSPFRTEAALRHTLNEALWTEGHTCLPEGELISRALELLNKEGDYVSPEQAAAVLSRMEGIARNGKVAFSWARRFEEEIARDVKRLAAAKHPKPEALERRYPVPEKENLENLIPGVTLTPDQVHAVRVALSGGISILTGGPGVGKTQTVRAVIEAFRRENPFGSVVLCAPTGRAARRLAELTGHPAHTIHKLIGMREDGAARNKNSPLDCDLLVVDEASMAGIIMAKRLLEAVPDGCRVLLVGDVNQLPSVEPGNVLRDLLDKVPTVRLTKVFRQAAESRIILNAHRINRGEMVLIDRYRDDFVLLEREDPEDVKSCVKTFVERLPYGPMDLQVLSPMRKGPLGTIELNKLLQRNRPGPRVAHGQFAYQVGDKVIHTKNNYLKGVMNGEIGVVEEIREVDGAPVLYVRYNGDVVEYTRDDLDELEPAWVITIHKCVAKDTWIWTSEGMRRIGDIEPGLEPGEVAPFTQEVGTPEGLVPASRVICIGRRPTVKITTRTGLVLEMSLDHRVLVADDLTGEERWVRACDLQKGMRLPVPRGMELGPQQELSTAPFHPGHHPKGHRNKGVRWPDKVDENLAEVLGALVADANYTDREDGRVELCKNGPWRTYIRQKIEKLFNVRCTERKTPGKAARFYFHSKTVREFLQWCGLDYVTASQKTVPRVILSSPPSVQAAFLRGLFSGDGAFTSVVVLSTSSAVLAEQVQLLLLNLGIVSKRYLLRESNDRWSQAWRLEISGWDADRFAEVIGFSNKPKMEALLRSRARKTAGKSLPKTNWDTIPGGRSVALGLREALRRRDGKNYRATRRVKKLLFQVCAGKARLTYHHVDLLLKEVFDLRSLGQPAAQLMRWAEKRWFYDEVVAIEPGEAELYDLTVPGPHCYISNGIISHNCQGSEFRCVIVPVHTSHYVMLYRSLLYTAVTRAREKLILVGTKKALAMAIRNNRPVQRYTALASLL</sequence>
<keyword evidence="5 8" id="KW-0067">ATP-binding</keyword>
<dbReference type="InterPro" id="IPR050534">
    <property type="entry name" value="Coronavir_polyprotein_1ab"/>
</dbReference>
<dbReference type="InterPro" id="IPR003593">
    <property type="entry name" value="AAA+_ATPase"/>
</dbReference>
<dbReference type="GO" id="GO:0005524">
    <property type="term" value="F:ATP binding"/>
    <property type="evidence" value="ECO:0007669"/>
    <property type="project" value="UniProtKB-UniRule"/>
</dbReference>